<dbReference type="OrthoDB" id="10403350at2759"/>
<dbReference type="Proteomes" id="UP000267821">
    <property type="component" value="Unassembled WGS sequence"/>
</dbReference>
<accession>A0A3N4LIF1</accession>
<reference evidence="1 2" key="1">
    <citation type="journal article" date="2018" name="Nat. Ecol. Evol.">
        <title>Pezizomycetes genomes reveal the molecular basis of ectomycorrhizal truffle lifestyle.</title>
        <authorList>
            <person name="Murat C."/>
            <person name="Payen T."/>
            <person name="Noel B."/>
            <person name="Kuo A."/>
            <person name="Morin E."/>
            <person name="Chen J."/>
            <person name="Kohler A."/>
            <person name="Krizsan K."/>
            <person name="Balestrini R."/>
            <person name="Da Silva C."/>
            <person name="Montanini B."/>
            <person name="Hainaut M."/>
            <person name="Levati E."/>
            <person name="Barry K.W."/>
            <person name="Belfiori B."/>
            <person name="Cichocki N."/>
            <person name="Clum A."/>
            <person name="Dockter R.B."/>
            <person name="Fauchery L."/>
            <person name="Guy J."/>
            <person name="Iotti M."/>
            <person name="Le Tacon F."/>
            <person name="Lindquist E.A."/>
            <person name="Lipzen A."/>
            <person name="Malagnac F."/>
            <person name="Mello A."/>
            <person name="Molinier V."/>
            <person name="Miyauchi S."/>
            <person name="Poulain J."/>
            <person name="Riccioni C."/>
            <person name="Rubini A."/>
            <person name="Sitrit Y."/>
            <person name="Splivallo R."/>
            <person name="Traeger S."/>
            <person name="Wang M."/>
            <person name="Zifcakova L."/>
            <person name="Wipf D."/>
            <person name="Zambonelli A."/>
            <person name="Paolocci F."/>
            <person name="Nowrousian M."/>
            <person name="Ottonello S."/>
            <person name="Baldrian P."/>
            <person name="Spatafora J.W."/>
            <person name="Henrissat B."/>
            <person name="Nagy L.G."/>
            <person name="Aury J.M."/>
            <person name="Wincker P."/>
            <person name="Grigoriev I.V."/>
            <person name="Bonfante P."/>
            <person name="Martin F.M."/>
        </authorList>
    </citation>
    <scope>NUCLEOTIDE SEQUENCE [LARGE SCALE GENOMIC DNA]</scope>
    <source>
        <strain evidence="1 2">ATCC MYA-4762</strain>
    </source>
</reference>
<protein>
    <submittedName>
        <fullName evidence="1">Uncharacterized protein</fullName>
    </submittedName>
</protein>
<dbReference type="AlphaFoldDB" id="A0A3N4LIF1"/>
<gene>
    <name evidence="1" type="ORF">L211DRAFT_840835</name>
</gene>
<keyword evidence="2" id="KW-1185">Reference proteome</keyword>
<dbReference type="EMBL" id="ML121561">
    <property type="protein sequence ID" value="RPB21222.1"/>
    <property type="molecule type" value="Genomic_DNA"/>
</dbReference>
<organism evidence="1 2">
    <name type="scientific">Terfezia boudieri ATCC MYA-4762</name>
    <dbReference type="NCBI Taxonomy" id="1051890"/>
    <lineage>
        <taxon>Eukaryota</taxon>
        <taxon>Fungi</taxon>
        <taxon>Dikarya</taxon>
        <taxon>Ascomycota</taxon>
        <taxon>Pezizomycotina</taxon>
        <taxon>Pezizomycetes</taxon>
        <taxon>Pezizales</taxon>
        <taxon>Pezizaceae</taxon>
        <taxon>Terfezia</taxon>
    </lineage>
</organism>
<evidence type="ECO:0000313" key="2">
    <source>
        <dbReference type="Proteomes" id="UP000267821"/>
    </source>
</evidence>
<sequence>MPVLSSNSTLTLNSPEKLVGIASIIGIYPILECILANSHRQSIINLANTCRTVRTILTTMVGPLCKPFPRCTRNRTVCIHCQIPVCADCQEQTSRLQRPAEVASSSDVIYCLVYEGSPASRDLVSRFLLEESQHGYYTIITQFLIYQTVCALCFAKHQPHLRTEMSPQRRELIGYFGARLEYMWNRESPGGNRRRLAVIPLAWKNLDPIRNGPCYCTGLNIECNNNPHFMRIEYVPLESELVAWVRFQDSEMPMYVLDETRE</sequence>
<proteinExistence type="predicted"/>
<name>A0A3N4LIF1_9PEZI</name>
<dbReference type="InParanoid" id="A0A3N4LIF1"/>
<evidence type="ECO:0000313" key="1">
    <source>
        <dbReference type="EMBL" id="RPB21222.1"/>
    </source>
</evidence>